<proteinExistence type="predicted"/>
<dbReference type="PANTHER" id="PTHR46499">
    <property type="entry name" value="QUEUINE TRNA-RIBOSYLTRANSFERASE"/>
    <property type="match status" value="1"/>
</dbReference>
<evidence type="ECO:0000313" key="4">
    <source>
        <dbReference type="EMBL" id="EUT88247.1"/>
    </source>
</evidence>
<dbReference type="InterPro" id="IPR036511">
    <property type="entry name" value="TGT-like_sf"/>
</dbReference>
<dbReference type="EMBL" id="KE123488">
    <property type="protein sequence ID" value="EUT88247.1"/>
    <property type="molecule type" value="Genomic_DNA"/>
</dbReference>
<sequence length="292" mass="33951">MNDDKMMKSDKKHEQGSENLNMKSKNMIEELKKNLPQWAIQALEYADIESMKKGISQPENFSYLTEKCILFPTFPSTCTQKKKIKDYRKNLKLINIKKNKRARINLIVIKKKYLNDDNNNNNNNNNHNIYNSNNFCSGERVQKNTIILSPFFMPVGTKCCIKGLTLEDVNDICDYIILSNTYHLSNIYDMSIFEYNKDINNLIKFPNAMLTDSGGFQMVSLSKRIKILEEGILFNNIYNSEVIKKNIKACNVGDVVKKTYESVCSDMHNDNNNDNVVVRDNVVVFFFFFYIL</sequence>
<gene>
    <name evidence="4" type="ORF">PFAG_01709</name>
</gene>
<dbReference type="Gene3D" id="3.20.20.105">
    <property type="entry name" value="Queuine tRNA-ribosyltransferase-like"/>
    <property type="match status" value="1"/>
</dbReference>
<dbReference type="GO" id="GO:0005737">
    <property type="term" value="C:cytoplasm"/>
    <property type="evidence" value="ECO:0007669"/>
    <property type="project" value="TreeGrafter"/>
</dbReference>
<dbReference type="InterPro" id="IPR002616">
    <property type="entry name" value="tRNA_ribo_trans-like"/>
</dbReference>
<evidence type="ECO:0000259" key="3">
    <source>
        <dbReference type="Pfam" id="PF01702"/>
    </source>
</evidence>
<dbReference type="SUPFAM" id="SSF51713">
    <property type="entry name" value="tRNA-guanine transglycosylase"/>
    <property type="match status" value="1"/>
</dbReference>
<feature type="compositionally biased region" description="Basic and acidic residues" evidence="2">
    <location>
        <begin position="1"/>
        <end position="16"/>
    </location>
</feature>
<dbReference type="GO" id="GO:0002099">
    <property type="term" value="P:tRNA wobble guanine modification"/>
    <property type="evidence" value="ECO:0007669"/>
    <property type="project" value="TreeGrafter"/>
</dbReference>
<dbReference type="Proteomes" id="UP000030666">
    <property type="component" value="Unassembled WGS sequence"/>
</dbReference>
<dbReference type="Pfam" id="PF01702">
    <property type="entry name" value="TGT"/>
    <property type="match status" value="1"/>
</dbReference>
<protein>
    <recommendedName>
        <fullName evidence="3">tRNA-guanine(15) transglycosylase-like domain-containing protein</fullName>
    </recommendedName>
</protein>
<keyword evidence="1" id="KW-0819">tRNA processing</keyword>
<dbReference type="NCBIfam" id="TIGR00449">
    <property type="entry name" value="tgt_general"/>
    <property type="match status" value="1"/>
</dbReference>
<evidence type="ECO:0000256" key="1">
    <source>
        <dbReference type="ARBA" id="ARBA00022694"/>
    </source>
</evidence>
<reference evidence="4" key="1">
    <citation type="submission" date="2013-02" db="EMBL/GenBank/DDBJ databases">
        <title>The Genome Sequence of Plasmodium falciparum Santa Lucia.</title>
        <authorList>
            <consortium name="The Broad Institute Genome Sequencing Platform"/>
            <consortium name="The Broad Institute Genome Sequencing Center for Infectious Disease"/>
            <person name="Neafsey D."/>
            <person name="Cheeseman I."/>
            <person name="Volkman S."/>
            <person name="Adams J."/>
            <person name="Walker B."/>
            <person name="Young S.K."/>
            <person name="Zeng Q."/>
            <person name="Gargeya S."/>
            <person name="Fitzgerald M."/>
            <person name="Haas B."/>
            <person name="Abouelleil A."/>
            <person name="Alvarado L."/>
            <person name="Arachchi H.M."/>
            <person name="Berlin A.M."/>
            <person name="Chapman S.B."/>
            <person name="Dewar J."/>
            <person name="Goldberg J."/>
            <person name="Griggs A."/>
            <person name="Gujja S."/>
            <person name="Hansen M."/>
            <person name="Howarth C."/>
            <person name="Imamovic A."/>
            <person name="Larimer J."/>
            <person name="McCowan C."/>
            <person name="Murphy C."/>
            <person name="Neiman D."/>
            <person name="Pearson M."/>
            <person name="Priest M."/>
            <person name="Roberts A."/>
            <person name="Saif S."/>
            <person name="Shea T."/>
            <person name="Sisk P."/>
            <person name="Sykes S."/>
            <person name="Wortman J."/>
            <person name="Nusbaum C."/>
            <person name="Birren B."/>
        </authorList>
    </citation>
    <scope>NUCLEOTIDE SEQUENCE [LARGE SCALE GENOMIC DNA]</scope>
    <source>
        <strain evidence="4">Santa Lucia</strain>
    </source>
</reference>
<organism evidence="4">
    <name type="scientific">Plasmodium falciparum Santa Lucia</name>
    <dbReference type="NCBI Taxonomy" id="478859"/>
    <lineage>
        <taxon>Eukaryota</taxon>
        <taxon>Sar</taxon>
        <taxon>Alveolata</taxon>
        <taxon>Apicomplexa</taxon>
        <taxon>Aconoidasida</taxon>
        <taxon>Haemosporida</taxon>
        <taxon>Plasmodiidae</taxon>
        <taxon>Plasmodium</taxon>
        <taxon>Plasmodium (Laverania)</taxon>
    </lineage>
</organism>
<evidence type="ECO:0000256" key="2">
    <source>
        <dbReference type="SAM" id="MobiDB-lite"/>
    </source>
</evidence>
<dbReference type="InterPro" id="IPR050076">
    <property type="entry name" value="ArchSynthase1/Queuine_TRR"/>
</dbReference>
<feature type="region of interest" description="Disordered" evidence="2">
    <location>
        <begin position="1"/>
        <end position="21"/>
    </location>
</feature>
<name>W7FSR3_PLAFA</name>
<accession>W7FSR3</accession>
<dbReference type="AlphaFoldDB" id="W7FSR3"/>
<feature type="domain" description="tRNA-guanine(15) transglycosylase-like" evidence="3">
    <location>
        <begin position="145"/>
        <end position="240"/>
    </location>
</feature>
<dbReference type="PANTHER" id="PTHR46499:SF1">
    <property type="entry name" value="QUEUINE TRNA-RIBOSYLTRANSFERASE"/>
    <property type="match status" value="1"/>
</dbReference>